<evidence type="ECO:0000256" key="8">
    <source>
        <dbReference type="SAM" id="SignalP"/>
    </source>
</evidence>
<feature type="domain" description="PDZ" evidence="9">
    <location>
        <begin position="385"/>
        <end position="437"/>
    </location>
</feature>
<dbReference type="Proteomes" id="UP000234881">
    <property type="component" value="Unassembled WGS sequence"/>
</dbReference>
<dbReference type="PANTHER" id="PTHR43343">
    <property type="entry name" value="PEPTIDASE S12"/>
    <property type="match status" value="1"/>
</dbReference>
<evidence type="ECO:0000256" key="2">
    <source>
        <dbReference type="ARBA" id="ARBA00022729"/>
    </source>
</evidence>
<accession>A0A2N5XVK0</accession>
<keyword evidence="5" id="KW-0720">Serine protease</keyword>
<dbReference type="InterPro" id="IPR001940">
    <property type="entry name" value="Peptidase_S1C"/>
</dbReference>
<sequence length="469" mass="50106">MKRLFKRSAVVFVAVVMSLGTALAQDKVPSSKMEMQLSFSPLVQSAAPAVVNVYATRKVQARSRSPFFDDPFFQRFFGNGGIGQPRERVQRSLGSGVIVDPSGVIVTNHHVIDGATEVKIALSDRSEFEADVVLDDERTDLAILKVRDAKHPFPSLEFADSDDLLVGDLVLAIGNPFGVGQTVTSGIVSALARTQVGVTDYQFFIQTDAAINPGNSGGALVDMKGRLVGINSSIFTRSGGSNGIGFAIPANMVRVVAEAAISGNKVQRAWFGGNLQTVSADIAEGLGMDRPQGVLVTEIDPAGPAQAAGLQVGDLILKVNDNTVNSPDGFGYRFTTVGIGETVRLTILRQGSEKQISLKAVAAPEKPLRDEREIAGYSPFSGTKILNLSPAVAQELGLETSMTGVVISHVAQGSTAQRLGVKAGDIVRRINGEFIRNTKVMKILCDQKFRLWRLEIEREGKLIKTVISG</sequence>
<dbReference type="Gene3D" id="2.30.42.10">
    <property type="match status" value="2"/>
</dbReference>
<dbReference type="PANTHER" id="PTHR43343:SF3">
    <property type="entry name" value="PROTEASE DO-LIKE 8, CHLOROPLASTIC"/>
    <property type="match status" value="1"/>
</dbReference>
<evidence type="ECO:0000313" key="10">
    <source>
        <dbReference type="EMBL" id="PLW78532.1"/>
    </source>
</evidence>
<dbReference type="InterPro" id="IPR036034">
    <property type="entry name" value="PDZ_sf"/>
</dbReference>
<evidence type="ECO:0000256" key="1">
    <source>
        <dbReference type="ARBA" id="ARBA00022670"/>
    </source>
</evidence>
<organism evidence="10 11">
    <name type="scientific">Cohaesibacter celericrescens</name>
    <dbReference type="NCBI Taxonomy" id="2067669"/>
    <lineage>
        <taxon>Bacteria</taxon>
        <taxon>Pseudomonadati</taxon>
        <taxon>Pseudomonadota</taxon>
        <taxon>Alphaproteobacteria</taxon>
        <taxon>Hyphomicrobiales</taxon>
        <taxon>Cohaesibacteraceae</taxon>
    </lineage>
</organism>
<dbReference type="SUPFAM" id="SSF50494">
    <property type="entry name" value="Trypsin-like serine proteases"/>
    <property type="match status" value="1"/>
</dbReference>
<gene>
    <name evidence="10" type="ORF">C0081_03980</name>
</gene>
<dbReference type="SMART" id="SM00228">
    <property type="entry name" value="PDZ"/>
    <property type="match status" value="2"/>
</dbReference>
<dbReference type="InterPro" id="IPR009003">
    <property type="entry name" value="Peptidase_S1_PA"/>
</dbReference>
<dbReference type="OrthoDB" id="7358927at2"/>
<evidence type="ECO:0000313" key="11">
    <source>
        <dbReference type="Proteomes" id="UP000234881"/>
    </source>
</evidence>
<dbReference type="RefSeq" id="WP_101532523.1">
    <property type="nucleotide sequence ID" value="NZ_PKUQ01000004.1"/>
</dbReference>
<feature type="active site" description="Charge relay system" evidence="6">
    <location>
        <position position="216"/>
    </location>
</feature>
<feature type="active site" description="Charge relay system" evidence="6">
    <location>
        <position position="140"/>
    </location>
</feature>
<dbReference type="PROSITE" id="PS50106">
    <property type="entry name" value="PDZ"/>
    <property type="match status" value="2"/>
</dbReference>
<dbReference type="InterPro" id="IPR011782">
    <property type="entry name" value="Pept_S1C_Do"/>
</dbReference>
<name>A0A2N5XVK0_9HYPH</name>
<dbReference type="PRINTS" id="PR00834">
    <property type="entry name" value="PROTEASES2C"/>
</dbReference>
<evidence type="ECO:0000256" key="7">
    <source>
        <dbReference type="PIRSR" id="PIRSR611782-2"/>
    </source>
</evidence>
<dbReference type="EMBL" id="PKUQ01000004">
    <property type="protein sequence ID" value="PLW78532.1"/>
    <property type="molecule type" value="Genomic_DNA"/>
</dbReference>
<evidence type="ECO:0000259" key="9">
    <source>
        <dbReference type="PROSITE" id="PS50106"/>
    </source>
</evidence>
<keyword evidence="3" id="KW-0677">Repeat</keyword>
<dbReference type="Gene3D" id="2.40.10.120">
    <property type="match status" value="1"/>
</dbReference>
<evidence type="ECO:0000256" key="6">
    <source>
        <dbReference type="PIRSR" id="PIRSR611782-1"/>
    </source>
</evidence>
<feature type="binding site" evidence="7">
    <location>
        <position position="110"/>
    </location>
    <ligand>
        <name>substrate</name>
    </ligand>
</feature>
<dbReference type="SUPFAM" id="SSF50156">
    <property type="entry name" value="PDZ domain-like"/>
    <property type="match status" value="2"/>
</dbReference>
<protein>
    <submittedName>
        <fullName evidence="10">Serine protease</fullName>
    </submittedName>
</protein>
<dbReference type="GO" id="GO:0006508">
    <property type="term" value="P:proteolysis"/>
    <property type="evidence" value="ECO:0007669"/>
    <property type="project" value="UniProtKB-KW"/>
</dbReference>
<dbReference type="NCBIfam" id="TIGR02037">
    <property type="entry name" value="degP_htrA_DO"/>
    <property type="match status" value="1"/>
</dbReference>
<dbReference type="Pfam" id="PF00595">
    <property type="entry name" value="PDZ"/>
    <property type="match status" value="1"/>
</dbReference>
<keyword evidence="2 8" id="KW-0732">Signal</keyword>
<keyword evidence="1 10" id="KW-0645">Protease</keyword>
<dbReference type="InterPro" id="IPR051201">
    <property type="entry name" value="Chloro_Bact_Ser_Proteases"/>
</dbReference>
<feature type="active site" description="Charge relay system" evidence="6">
    <location>
        <position position="110"/>
    </location>
</feature>
<feature type="domain" description="PDZ" evidence="9">
    <location>
        <begin position="260"/>
        <end position="326"/>
    </location>
</feature>
<keyword evidence="4" id="KW-0378">Hydrolase</keyword>
<evidence type="ECO:0000256" key="3">
    <source>
        <dbReference type="ARBA" id="ARBA00022737"/>
    </source>
</evidence>
<feature type="binding site" evidence="7">
    <location>
        <begin position="214"/>
        <end position="216"/>
    </location>
    <ligand>
        <name>substrate</name>
    </ligand>
</feature>
<comment type="caution">
    <text evidence="10">The sequence shown here is derived from an EMBL/GenBank/DDBJ whole genome shotgun (WGS) entry which is preliminary data.</text>
</comment>
<dbReference type="Pfam" id="PF13180">
    <property type="entry name" value="PDZ_2"/>
    <property type="match status" value="1"/>
</dbReference>
<dbReference type="AlphaFoldDB" id="A0A2N5XVK0"/>
<dbReference type="GO" id="GO:0004252">
    <property type="term" value="F:serine-type endopeptidase activity"/>
    <property type="evidence" value="ECO:0007669"/>
    <property type="project" value="InterPro"/>
</dbReference>
<feature type="binding site" evidence="7">
    <location>
        <position position="140"/>
    </location>
    <ligand>
        <name>substrate</name>
    </ligand>
</feature>
<feature type="signal peptide" evidence="8">
    <location>
        <begin position="1"/>
        <end position="24"/>
    </location>
</feature>
<proteinExistence type="predicted"/>
<feature type="chain" id="PRO_5039115248" evidence="8">
    <location>
        <begin position="25"/>
        <end position="469"/>
    </location>
</feature>
<evidence type="ECO:0000256" key="4">
    <source>
        <dbReference type="ARBA" id="ARBA00022801"/>
    </source>
</evidence>
<dbReference type="InterPro" id="IPR001478">
    <property type="entry name" value="PDZ"/>
</dbReference>
<keyword evidence="11" id="KW-1185">Reference proteome</keyword>
<dbReference type="Pfam" id="PF13365">
    <property type="entry name" value="Trypsin_2"/>
    <property type="match status" value="1"/>
</dbReference>
<evidence type="ECO:0000256" key="5">
    <source>
        <dbReference type="ARBA" id="ARBA00022825"/>
    </source>
</evidence>
<reference evidence="10 11" key="1">
    <citation type="submission" date="2018-01" db="EMBL/GenBank/DDBJ databases">
        <title>The draft genome sequence of Cohaesibacter sp. H1304.</title>
        <authorList>
            <person name="Wang N.-N."/>
            <person name="Du Z.-J."/>
        </authorList>
    </citation>
    <scope>NUCLEOTIDE SEQUENCE [LARGE SCALE GENOMIC DNA]</scope>
    <source>
        <strain evidence="10 11">H1304</strain>
    </source>
</reference>